<sequence length="103" mass="11987">MGKMVRYTSDELKNRSSQTDWDAVRKMTDEEIEASCEQDPVWQEMGGDDWMDQAELVTPRKQGIYAKFDEDVIAYYKSLGRGYQARMNAVLRAYMEAHPQNNP</sequence>
<dbReference type="HOGENOM" id="CLU_140900_1_3_7"/>
<organism evidence="1 2">
    <name type="scientific">Candidatus Entotheonella gemina</name>
    <dbReference type="NCBI Taxonomy" id="1429439"/>
    <lineage>
        <taxon>Bacteria</taxon>
        <taxon>Pseudomonadati</taxon>
        <taxon>Nitrospinota/Tectimicrobiota group</taxon>
        <taxon>Candidatus Tectimicrobiota</taxon>
        <taxon>Candidatus Entotheonellia</taxon>
        <taxon>Candidatus Entotheonellales</taxon>
        <taxon>Candidatus Entotheonellaceae</taxon>
        <taxon>Candidatus Entotheonella</taxon>
    </lineage>
</organism>
<dbReference type="EMBL" id="AZHX01002587">
    <property type="protein sequence ID" value="ETW93764.1"/>
    <property type="molecule type" value="Genomic_DNA"/>
</dbReference>
<keyword evidence="2" id="KW-1185">Reference proteome</keyword>
<evidence type="ECO:0000313" key="2">
    <source>
        <dbReference type="Proteomes" id="UP000019140"/>
    </source>
</evidence>
<evidence type="ECO:0008006" key="3">
    <source>
        <dbReference type="Google" id="ProtNLM"/>
    </source>
</evidence>
<dbReference type="AlphaFoldDB" id="W4L778"/>
<evidence type="ECO:0000313" key="1">
    <source>
        <dbReference type="EMBL" id="ETW93764.1"/>
    </source>
</evidence>
<accession>W4L778</accession>
<protein>
    <recommendedName>
        <fullName evidence="3">3-oxoacyl-ACP synthase</fullName>
    </recommendedName>
</protein>
<dbReference type="Proteomes" id="UP000019140">
    <property type="component" value="Unassembled WGS sequence"/>
</dbReference>
<comment type="caution">
    <text evidence="1">The sequence shown here is derived from an EMBL/GenBank/DDBJ whole genome shotgun (WGS) entry which is preliminary data.</text>
</comment>
<reference evidence="1 2" key="1">
    <citation type="journal article" date="2014" name="Nature">
        <title>An environmental bacterial taxon with a large and distinct metabolic repertoire.</title>
        <authorList>
            <person name="Wilson M.C."/>
            <person name="Mori T."/>
            <person name="Ruckert C."/>
            <person name="Uria A.R."/>
            <person name="Helf M.J."/>
            <person name="Takada K."/>
            <person name="Gernert C."/>
            <person name="Steffens U.A."/>
            <person name="Heycke N."/>
            <person name="Schmitt S."/>
            <person name="Rinke C."/>
            <person name="Helfrich E.J."/>
            <person name="Brachmann A.O."/>
            <person name="Gurgui C."/>
            <person name="Wakimoto T."/>
            <person name="Kracht M."/>
            <person name="Crusemann M."/>
            <person name="Hentschel U."/>
            <person name="Abe I."/>
            <person name="Matsunaga S."/>
            <person name="Kalinowski J."/>
            <person name="Takeyama H."/>
            <person name="Piel J."/>
        </authorList>
    </citation>
    <scope>NUCLEOTIDE SEQUENCE [LARGE SCALE GENOMIC DNA]</scope>
    <source>
        <strain evidence="2">TSY2</strain>
    </source>
</reference>
<proteinExistence type="predicted"/>
<name>W4L778_9BACT</name>
<dbReference type="Pfam" id="PF14384">
    <property type="entry name" value="BrnA_antitoxin"/>
    <property type="match status" value="1"/>
</dbReference>
<gene>
    <name evidence="1" type="ORF">ETSY2_50850</name>
</gene>
<dbReference type="InterPro" id="IPR025528">
    <property type="entry name" value="BrnA_antitoxin"/>
</dbReference>